<reference evidence="2 3" key="1">
    <citation type="submission" date="2018-11" db="EMBL/GenBank/DDBJ databases">
        <title>Flavobacterium sp. nov., YIM 102701-2 draft genome.</title>
        <authorList>
            <person name="Li G."/>
            <person name="Jiang Y."/>
        </authorList>
    </citation>
    <scope>NUCLEOTIDE SEQUENCE [LARGE SCALE GENOMIC DNA]</scope>
    <source>
        <strain evidence="2 3">YIM 102701-2</strain>
    </source>
</reference>
<dbReference type="Proteomes" id="UP000275719">
    <property type="component" value="Unassembled WGS sequence"/>
</dbReference>
<comment type="caution">
    <text evidence="2">The sequence shown here is derived from an EMBL/GenBank/DDBJ whole genome shotgun (WGS) entry which is preliminary data.</text>
</comment>
<dbReference type="AlphaFoldDB" id="A0A3P3W6H2"/>
<dbReference type="Gene3D" id="3.90.1150.200">
    <property type="match status" value="1"/>
</dbReference>
<accession>A0A3P3W6H2</accession>
<dbReference type="OrthoDB" id="192368at2"/>
<proteinExistence type="predicted"/>
<evidence type="ECO:0000313" key="2">
    <source>
        <dbReference type="EMBL" id="RRJ90314.1"/>
    </source>
</evidence>
<evidence type="ECO:0000313" key="3">
    <source>
        <dbReference type="Proteomes" id="UP000275719"/>
    </source>
</evidence>
<keyword evidence="3" id="KW-1185">Reference proteome</keyword>
<name>A0A3P3W6H2_9FLAO</name>
<dbReference type="Pfam" id="PF08818">
    <property type="entry name" value="DUF1801"/>
    <property type="match status" value="1"/>
</dbReference>
<protein>
    <submittedName>
        <fullName evidence="2">DUF1801 domain-containing protein</fullName>
    </submittedName>
</protein>
<dbReference type="InterPro" id="IPR014922">
    <property type="entry name" value="YdhG-like"/>
</dbReference>
<sequence length="130" mass="15429">MNFEIENYILTQTENDQKICALLMQTICNVLTMAESKIWHKHPVWFLDGNPIVGFSKQKNGIRLMFWSGIDFDESELNVQGKKFKDASIFYNKLEEIKVTDLNRWLEKSIEIQWDYKNIVKRKGILLKIE</sequence>
<organism evidence="2 3">
    <name type="scientific">Paenimyroides tangerinum</name>
    <dbReference type="NCBI Taxonomy" id="2488728"/>
    <lineage>
        <taxon>Bacteria</taxon>
        <taxon>Pseudomonadati</taxon>
        <taxon>Bacteroidota</taxon>
        <taxon>Flavobacteriia</taxon>
        <taxon>Flavobacteriales</taxon>
        <taxon>Flavobacteriaceae</taxon>
        <taxon>Paenimyroides</taxon>
    </lineage>
</organism>
<gene>
    <name evidence="2" type="ORF">EG240_09410</name>
</gene>
<dbReference type="SUPFAM" id="SSF159888">
    <property type="entry name" value="YdhG-like"/>
    <property type="match status" value="1"/>
</dbReference>
<dbReference type="RefSeq" id="WP_125019142.1">
    <property type="nucleotide sequence ID" value="NZ_RQVQ01000018.1"/>
</dbReference>
<feature type="domain" description="YdhG-like" evidence="1">
    <location>
        <begin position="17"/>
        <end position="110"/>
    </location>
</feature>
<dbReference type="EMBL" id="RQVQ01000018">
    <property type="protein sequence ID" value="RRJ90314.1"/>
    <property type="molecule type" value="Genomic_DNA"/>
</dbReference>
<evidence type="ECO:0000259" key="1">
    <source>
        <dbReference type="Pfam" id="PF08818"/>
    </source>
</evidence>